<dbReference type="STRING" id="633148.Tagg_0895"/>
<name>D5U217_THEAM</name>
<dbReference type="GeneID" id="9165912"/>
<keyword evidence="3" id="KW-1185">Reference proteome</keyword>
<protein>
    <submittedName>
        <fullName evidence="2">Uncharacterized protein</fullName>
    </submittedName>
</protein>
<dbReference type="KEGG" id="tag:Tagg_0895"/>
<dbReference type="AlphaFoldDB" id="D5U217"/>
<dbReference type="EMBL" id="CP001939">
    <property type="protein sequence ID" value="ADG91167.1"/>
    <property type="molecule type" value="Genomic_DNA"/>
</dbReference>
<dbReference type="OrthoDB" id="19287at2157"/>
<sequence length="514" mass="57322">MISRGRKQVLTPLVTGSVILVLIFAGIMGLVEKGPPNPALPGGASPLNPGNLGISDFFNALKNKYPLTKAVTSLADLDFGGSDGRCVYIVISPETAFTLEDNIAVFKKLLECSEPALLVASEYDTGLSTLARPSGVIYGRVEDGLPYITAVFTLKAQTVNLTLDIASSIVVSEPSFIPYDIRPVPGGHSETFAIVTLEAEITESKVLGYANNIIDLNTGGRYERVDVATLTRAKIKLPDGRVRSYREVVVSDGSIFLNQVLRSKEGGKYFEVVMSLVDELCDGERDCRIVVDSSKYPVIDSETLLSRSDLTLSLFMQDWYFSAALLIPKLLHPSTWFIPALSITGDWLEVAMRDQVTGTLIVLATFLLLYLFFESKMPSVKDERLSEVLEKEEYATSTIREAVVKGKYSFTRQDFIRLYEIVNTYFRELVGVSMESREALTLLARYVGREVAEEYLNSMNRLRDKALGRRRLPLIISWHRLVEKKIRESEEILNKLGASMADEKGFEYLEMRRV</sequence>
<dbReference type="eggNOG" id="arCOG01315">
    <property type="taxonomic scope" value="Archaea"/>
</dbReference>
<gene>
    <name evidence="2" type="ordered locus">Tagg_0895</name>
</gene>
<dbReference type="Proteomes" id="UP000002376">
    <property type="component" value="Chromosome"/>
</dbReference>
<reference evidence="3" key="2">
    <citation type="journal article" date="2010" name="Stand. Genomic Sci.">
        <title>Complete genome sequence of Thermosphaera aggregans type strain (M11TLT).</title>
        <authorList>
            <person name="Spring S."/>
            <person name="Rachel R."/>
            <person name="Lapidus A."/>
            <person name="Davenport K."/>
            <person name="Tice H."/>
            <person name="Copeland A."/>
            <person name="Cheng J.-F."/>
            <person name="Lucas S."/>
            <person name="Chen F."/>
            <person name="Nolan M."/>
            <person name="Bruce D."/>
            <person name="Goodwin L."/>
            <person name="Pitluck S."/>
            <person name="Ivanova N."/>
            <person name="Mavromatis K."/>
            <person name="Ovchinnikova G."/>
            <person name="Pati A."/>
            <person name="Chen A."/>
            <person name="Palaniappan K."/>
            <person name="Land M."/>
            <person name="Hauser L."/>
            <person name="Chang Y.-J."/>
            <person name="Jeffries C.C."/>
            <person name="Brettin T."/>
            <person name="Detter J.C."/>
            <person name="Tapia R."/>
            <person name="Han C."/>
            <person name="Heimerl T."/>
            <person name="Weikl F."/>
            <person name="Brambilla E."/>
            <person name="Goker M."/>
            <person name="Bristow J."/>
            <person name="Eisen J.A."/>
            <person name="Markowitz V."/>
            <person name="Hugenholtz P."/>
            <person name="Kyrpides N.C."/>
            <person name="Klenk H.-P."/>
        </authorList>
    </citation>
    <scope>NUCLEOTIDE SEQUENCE [LARGE SCALE GENOMIC DNA]</scope>
    <source>
        <strain evidence="3">DSM 11486 / M11TL</strain>
    </source>
</reference>
<keyword evidence="1" id="KW-0812">Transmembrane</keyword>
<accession>D5U217</accession>
<proteinExistence type="predicted"/>
<dbReference type="RefSeq" id="WP_013129760.1">
    <property type="nucleotide sequence ID" value="NC_014160.1"/>
</dbReference>
<reference key="3">
    <citation type="submission" date="2010-02" db="EMBL/GenBank/DDBJ databases">
        <title>Complete genome sequence of Thermosphaera aggregans type strain (M11TL).</title>
        <authorList>
            <consortium name="US DOE Joint Genome Institute (JGI-PGF)"/>
            <person name="Spring S."/>
            <person name="Lapidus A."/>
            <person name="Munk C."/>
            <person name="Schroeder M."/>
            <person name="Glavina Del Rio T."/>
            <person name="Tice H."/>
            <person name="Copeland A."/>
            <person name="Cheng J.-F."/>
            <person name="Lucas S."/>
            <person name="Chen F."/>
            <person name="Nolan M."/>
            <person name="Bruce D."/>
            <person name="Goodwin L."/>
            <person name="Pitluck S."/>
            <person name="Ivanova N."/>
            <person name="Mavromatis K."/>
            <person name="Ovchinnikova G."/>
            <person name="Pati A."/>
            <person name="Chen A."/>
            <person name="Palaniappan K."/>
            <person name="Land M."/>
            <person name="Hauser L."/>
            <person name="Chang Y.-J."/>
            <person name="Jeffries C.C."/>
            <person name="Brettin T."/>
            <person name="Detter J.C."/>
            <person name="Tapia R."/>
            <person name="Han C."/>
            <person name="Chain P."/>
            <person name="Heimerl T."/>
            <person name="Weik F."/>
            <person name="Goker M."/>
            <person name="Rachel R."/>
            <person name="Bristow J."/>
            <person name="Eisen J.A."/>
            <person name="Markowitz V."/>
            <person name="Hugenholtz P."/>
            <person name="Kyrpides N.C."/>
            <person name="Klenk H.-P."/>
        </authorList>
    </citation>
    <scope>NUCLEOTIDE SEQUENCE</scope>
    <source>
        <strain>DSM 11486</strain>
    </source>
</reference>
<evidence type="ECO:0000313" key="2">
    <source>
        <dbReference type="EMBL" id="ADG91167.1"/>
    </source>
</evidence>
<reference evidence="2 3" key="1">
    <citation type="journal article" date="2010" name="Stand. Genomic Sci.">
        <title>Complete genome sequence of Thermosphaera aggregans type strain (M11TL).</title>
        <authorList>
            <person name="Spring S."/>
            <person name="Rachel R."/>
            <person name="Lapidus A."/>
            <person name="Davenport K."/>
            <person name="Tice H."/>
            <person name="Copeland A."/>
            <person name="Cheng J.F."/>
            <person name="Lucas S."/>
            <person name="Chen F."/>
            <person name="Nolan M."/>
            <person name="Bruce D."/>
            <person name="Goodwin L."/>
            <person name="Pitluck S."/>
            <person name="Ivanova N."/>
            <person name="Mavromatis K."/>
            <person name="Ovchinnikova G."/>
            <person name="Pati A."/>
            <person name="Chen A."/>
            <person name="Palaniappan K."/>
            <person name="Land M."/>
            <person name="Hauser L."/>
            <person name="Chang Y.J."/>
            <person name="Jeffries C.C."/>
            <person name="Brettin T."/>
            <person name="Detter J.C."/>
            <person name="Tapia R."/>
            <person name="Han C."/>
            <person name="Heimerl T."/>
            <person name="Weikl F."/>
            <person name="Brambilla E."/>
            <person name="Goker M."/>
            <person name="Bristow J."/>
            <person name="Eisen J.A."/>
            <person name="Markowitz V."/>
            <person name="Hugenholtz P."/>
            <person name="Kyrpides N.C."/>
            <person name="Klenk H.P."/>
        </authorList>
    </citation>
    <scope>NUCLEOTIDE SEQUENCE [LARGE SCALE GENOMIC DNA]</scope>
    <source>
        <strain evidence="3">DSM 11486 / M11TL</strain>
    </source>
</reference>
<keyword evidence="1" id="KW-0472">Membrane</keyword>
<keyword evidence="1" id="KW-1133">Transmembrane helix</keyword>
<evidence type="ECO:0000256" key="1">
    <source>
        <dbReference type="SAM" id="Phobius"/>
    </source>
</evidence>
<feature type="transmembrane region" description="Helical" evidence="1">
    <location>
        <begin position="12"/>
        <end position="31"/>
    </location>
</feature>
<dbReference type="HOGENOM" id="CLU_582193_0_0_2"/>
<evidence type="ECO:0000313" key="3">
    <source>
        <dbReference type="Proteomes" id="UP000002376"/>
    </source>
</evidence>
<feature type="transmembrane region" description="Helical" evidence="1">
    <location>
        <begin position="356"/>
        <end position="373"/>
    </location>
</feature>
<organism evidence="2 3">
    <name type="scientific">Thermosphaera aggregans (strain DSM 11486 / M11TL)</name>
    <dbReference type="NCBI Taxonomy" id="633148"/>
    <lineage>
        <taxon>Archaea</taxon>
        <taxon>Thermoproteota</taxon>
        <taxon>Thermoprotei</taxon>
        <taxon>Desulfurococcales</taxon>
        <taxon>Desulfurococcaceae</taxon>
        <taxon>Thermosphaera</taxon>
    </lineage>
</organism>